<dbReference type="CDD" id="cd03469">
    <property type="entry name" value="Rieske_RO_Alpha_N"/>
    <property type="match status" value="1"/>
</dbReference>
<dbReference type="Pfam" id="PF00848">
    <property type="entry name" value="Ring_hydroxyl_A"/>
    <property type="match status" value="1"/>
</dbReference>
<dbReference type="Gene3D" id="3.90.380.10">
    <property type="entry name" value="Naphthalene 1,2-dioxygenase Alpha Subunit, Chain A, domain 1"/>
    <property type="match status" value="1"/>
</dbReference>
<reference evidence="9 10" key="1">
    <citation type="journal article" date="2011" name="Stand. Genomic Sci.">
        <title>Complete genome sequence of Parvibaculum lavamentivorans type strain (DS-1(T)).</title>
        <authorList>
            <person name="Schleheck D."/>
            <person name="Weiss M."/>
            <person name="Pitluck S."/>
            <person name="Bruce D."/>
            <person name="Land M.L."/>
            <person name="Han S."/>
            <person name="Saunders E."/>
            <person name="Tapia R."/>
            <person name="Detter C."/>
            <person name="Brettin T."/>
            <person name="Han J."/>
            <person name="Woyke T."/>
            <person name="Goodwin L."/>
            <person name="Pennacchio L."/>
            <person name="Nolan M."/>
            <person name="Cook A.M."/>
            <person name="Kjelleberg S."/>
            <person name="Thomas T."/>
        </authorList>
    </citation>
    <scope>NUCLEOTIDE SEQUENCE [LARGE SCALE GENOMIC DNA]</scope>
    <source>
        <strain evidence="10">DS-1 / DSM 13023 / NCIMB 13966</strain>
    </source>
</reference>
<dbReference type="PANTHER" id="PTHR43756:SF5">
    <property type="entry name" value="CHOLINE MONOOXYGENASE, CHLOROPLASTIC"/>
    <property type="match status" value="1"/>
</dbReference>
<evidence type="ECO:0000259" key="8">
    <source>
        <dbReference type="PROSITE" id="PS51296"/>
    </source>
</evidence>
<dbReference type="GO" id="GO:0051537">
    <property type="term" value="F:2 iron, 2 sulfur cluster binding"/>
    <property type="evidence" value="ECO:0007669"/>
    <property type="project" value="UniProtKB-KW"/>
</dbReference>
<dbReference type="InterPro" id="IPR015881">
    <property type="entry name" value="ARHD_Rieske_2Fe_2S"/>
</dbReference>
<gene>
    <name evidence="9" type="ordered locus">Plav_1952</name>
</gene>
<evidence type="ECO:0000313" key="10">
    <source>
        <dbReference type="Proteomes" id="UP000006377"/>
    </source>
</evidence>
<dbReference type="AlphaFoldDB" id="A7HUI4"/>
<evidence type="ECO:0000256" key="3">
    <source>
        <dbReference type="ARBA" id="ARBA00022723"/>
    </source>
</evidence>
<dbReference type="STRING" id="402881.Plav_1952"/>
<dbReference type="Proteomes" id="UP000006377">
    <property type="component" value="Chromosome"/>
</dbReference>
<evidence type="ECO:0000256" key="6">
    <source>
        <dbReference type="ARBA" id="ARBA00023014"/>
    </source>
</evidence>
<evidence type="ECO:0000256" key="7">
    <source>
        <dbReference type="ARBA" id="ARBA00023027"/>
    </source>
</evidence>
<dbReference type="PANTHER" id="PTHR43756">
    <property type="entry name" value="CHOLINE MONOOXYGENASE, CHLOROPLASTIC"/>
    <property type="match status" value="1"/>
</dbReference>
<dbReference type="InterPro" id="IPR017941">
    <property type="entry name" value="Rieske_2Fe-2S"/>
</dbReference>
<dbReference type="PROSITE" id="PS00570">
    <property type="entry name" value="RING_HYDROXYL_ALPHA"/>
    <property type="match status" value="1"/>
</dbReference>
<dbReference type="KEGG" id="pla:Plav_1952"/>
<evidence type="ECO:0000256" key="2">
    <source>
        <dbReference type="ARBA" id="ARBA00022714"/>
    </source>
</evidence>
<dbReference type="HOGENOM" id="CLU_026244_3_2_5"/>
<dbReference type="eggNOG" id="COG4638">
    <property type="taxonomic scope" value="Bacteria"/>
</dbReference>
<dbReference type="GO" id="GO:0005506">
    <property type="term" value="F:iron ion binding"/>
    <property type="evidence" value="ECO:0007669"/>
    <property type="project" value="InterPro"/>
</dbReference>
<evidence type="ECO:0000256" key="1">
    <source>
        <dbReference type="ARBA" id="ARBA00001962"/>
    </source>
</evidence>
<dbReference type="RefSeq" id="WP_012110863.1">
    <property type="nucleotide sequence ID" value="NC_009719.1"/>
</dbReference>
<keyword evidence="2" id="KW-0001">2Fe-2S</keyword>
<dbReference type="GO" id="GO:0016491">
    <property type="term" value="F:oxidoreductase activity"/>
    <property type="evidence" value="ECO:0007669"/>
    <property type="project" value="UniProtKB-KW"/>
</dbReference>
<dbReference type="PRINTS" id="PR00090">
    <property type="entry name" value="RNGDIOXGNASE"/>
</dbReference>
<protein>
    <submittedName>
        <fullName evidence="9">Rieske (2Fe-2S) domain protein</fullName>
    </submittedName>
</protein>
<evidence type="ECO:0000256" key="4">
    <source>
        <dbReference type="ARBA" id="ARBA00023002"/>
    </source>
</evidence>
<dbReference type="InterPro" id="IPR001663">
    <property type="entry name" value="Rng_hydr_dOase-A"/>
</dbReference>
<keyword evidence="5" id="KW-0408">Iron</keyword>
<dbReference type="InterPro" id="IPR036922">
    <property type="entry name" value="Rieske_2Fe-2S_sf"/>
</dbReference>
<dbReference type="CDD" id="cd08885">
    <property type="entry name" value="RHO_alpha_C_1"/>
    <property type="match status" value="1"/>
</dbReference>
<proteinExistence type="predicted"/>
<feature type="domain" description="Rieske" evidence="8">
    <location>
        <begin position="48"/>
        <end position="155"/>
    </location>
</feature>
<evidence type="ECO:0000256" key="5">
    <source>
        <dbReference type="ARBA" id="ARBA00023004"/>
    </source>
</evidence>
<dbReference type="EMBL" id="CP000774">
    <property type="protein sequence ID" value="ABS63567.1"/>
    <property type="molecule type" value="Genomic_DNA"/>
</dbReference>
<keyword evidence="4" id="KW-0560">Oxidoreductase</keyword>
<keyword evidence="3" id="KW-0479">Metal-binding</keyword>
<sequence>MQPIAELLKEGAAAVGRPLADARLLPSRFYTSTEIFEAEKERIFRRNWVSVGHVAEIPKPGDRFRIDVAGEPLLIVRGRDGVVRALSAVCRHRAMLLAEGAGNAGTISCPYHKWTYALDGALMAAPLMEGASPLDEAACALPSFACEVWNGFIFVNLDGRAAPLAAALAPLGEELAPWKMDELEIVGRVVFDQRYNWKVLADNFMEAYHHFAIHPETFEPNYPAAMSQADEARGPFAALRMPHKGNELSEPLFPPLPDIPDEARRGFSVFNIYPSMLLAVFVDTVTWYRMEIESAGSFRLTIYLFAHPRSLDVPDAEALKEFLREAATAVHIEDIAACEGVQKGLESRMAVPGRLSPLEAAIHQHQQWLMGELVKA</sequence>
<dbReference type="Pfam" id="PF00355">
    <property type="entry name" value="Rieske"/>
    <property type="match status" value="1"/>
</dbReference>
<dbReference type="SUPFAM" id="SSF55961">
    <property type="entry name" value="Bet v1-like"/>
    <property type="match status" value="1"/>
</dbReference>
<keyword evidence="10" id="KW-1185">Reference proteome</keyword>
<accession>A7HUI4</accession>
<name>A7HUI4_PARL1</name>
<keyword evidence="6" id="KW-0411">Iron-sulfur</keyword>
<dbReference type="PROSITE" id="PS51296">
    <property type="entry name" value="RIESKE"/>
    <property type="match status" value="1"/>
</dbReference>
<dbReference type="Gene3D" id="2.102.10.10">
    <property type="entry name" value="Rieske [2Fe-2S] iron-sulphur domain"/>
    <property type="match status" value="1"/>
</dbReference>
<comment type="cofactor">
    <cofactor evidence="1">
        <name>Fe cation</name>
        <dbReference type="ChEBI" id="CHEBI:24875"/>
    </cofactor>
</comment>
<keyword evidence="7" id="KW-0520">NAD</keyword>
<dbReference type="InterPro" id="IPR015879">
    <property type="entry name" value="Ring_hydroxy_dOase_asu_C_dom"/>
</dbReference>
<evidence type="ECO:0000313" key="9">
    <source>
        <dbReference type="EMBL" id="ABS63567.1"/>
    </source>
</evidence>
<organism evidence="9 10">
    <name type="scientific">Parvibaculum lavamentivorans (strain DS-1 / DSM 13023 / NCIMB 13966)</name>
    <dbReference type="NCBI Taxonomy" id="402881"/>
    <lineage>
        <taxon>Bacteria</taxon>
        <taxon>Pseudomonadati</taxon>
        <taxon>Pseudomonadota</taxon>
        <taxon>Alphaproteobacteria</taxon>
        <taxon>Hyphomicrobiales</taxon>
        <taxon>Parvibaculaceae</taxon>
        <taxon>Parvibaculum</taxon>
    </lineage>
</organism>
<dbReference type="SUPFAM" id="SSF50022">
    <property type="entry name" value="ISP domain"/>
    <property type="match status" value="1"/>
</dbReference>